<reference evidence="1" key="2">
    <citation type="journal article" date="2015" name="Fish Shellfish Immunol.">
        <title>Early steps in the European eel (Anguilla anguilla)-Vibrio vulnificus interaction in the gills: Role of the RtxA13 toxin.</title>
        <authorList>
            <person name="Callol A."/>
            <person name="Pajuelo D."/>
            <person name="Ebbesson L."/>
            <person name="Teles M."/>
            <person name="MacKenzie S."/>
            <person name="Amaro C."/>
        </authorList>
    </citation>
    <scope>NUCLEOTIDE SEQUENCE</scope>
</reference>
<accession>A0A0E9S530</accession>
<sequence>MRNASTIKFRKIKTTPVTSQWHQLMSRIPLTEPEL</sequence>
<dbReference type="EMBL" id="GBXM01072929">
    <property type="protein sequence ID" value="JAH35648.1"/>
    <property type="molecule type" value="Transcribed_RNA"/>
</dbReference>
<organism evidence="1">
    <name type="scientific">Anguilla anguilla</name>
    <name type="common">European freshwater eel</name>
    <name type="synonym">Muraena anguilla</name>
    <dbReference type="NCBI Taxonomy" id="7936"/>
    <lineage>
        <taxon>Eukaryota</taxon>
        <taxon>Metazoa</taxon>
        <taxon>Chordata</taxon>
        <taxon>Craniata</taxon>
        <taxon>Vertebrata</taxon>
        <taxon>Euteleostomi</taxon>
        <taxon>Actinopterygii</taxon>
        <taxon>Neopterygii</taxon>
        <taxon>Teleostei</taxon>
        <taxon>Anguilliformes</taxon>
        <taxon>Anguillidae</taxon>
        <taxon>Anguilla</taxon>
    </lineage>
</organism>
<evidence type="ECO:0000313" key="1">
    <source>
        <dbReference type="EMBL" id="JAH35648.1"/>
    </source>
</evidence>
<dbReference type="AlphaFoldDB" id="A0A0E9S530"/>
<name>A0A0E9S530_ANGAN</name>
<protein>
    <submittedName>
        <fullName evidence="1">Uncharacterized protein</fullName>
    </submittedName>
</protein>
<proteinExistence type="predicted"/>
<reference evidence="1" key="1">
    <citation type="submission" date="2014-11" db="EMBL/GenBank/DDBJ databases">
        <authorList>
            <person name="Amaro Gonzalez C."/>
        </authorList>
    </citation>
    <scope>NUCLEOTIDE SEQUENCE</scope>
</reference>